<dbReference type="AlphaFoldDB" id="A0AAV2GEX1"/>
<name>A0AAV2GEX1_9ROSI</name>
<keyword evidence="3" id="KW-1185">Reference proteome</keyword>
<proteinExistence type="predicted"/>
<accession>A0AAV2GEX1</accession>
<reference evidence="2 3" key="1">
    <citation type="submission" date="2024-04" db="EMBL/GenBank/DDBJ databases">
        <authorList>
            <person name="Fracassetti M."/>
        </authorList>
    </citation>
    <scope>NUCLEOTIDE SEQUENCE [LARGE SCALE GENOMIC DNA]</scope>
</reference>
<evidence type="ECO:0000313" key="2">
    <source>
        <dbReference type="EMBL" id="CAL1409301.1"/>
    </source>
</evidence>
<dbReference type="Proteomes" id="UP001497516">
    <property type="component" value="Chromosome 8"/>
</dbReference>
<evidence type="ECO:0000256" key="1">
    <source>
        <dbReference type="SAM" id="SignalP"/>
    </source>
</evidence>
<feature type="signal peptide" evidence="1">
    <location>
        <begin position="1"/>
        <end position="31"/>
    </location>
</feature>
<organism evidence="2 3">
    <name type="scientific">Linum trigynum</name>
    <dbReference type="NCBI Taxonomy" id="586398"/>
    <lineage>
        <taxon>Eukaryota</taxon>
        <taxon>Viridiplantae</taxon>
        <taxon>Streptophyta</taxon>
        <taxon>Embryophyta</taxon>
        <taxon>Tracheophyta</taxon>
        <taxon>Spermatophyta</taxon>
        <taxon>Magnoliopsida</taxon>
        <taxon>eudicotyledons</taxon>
        <taxon>Gunneridae</taxon>
        <taxon>Pentapetalae</taxon>
        <taxon>rosids</taxon>
        <taxon>fabids</taxon>
        <taxon>Malpighiales</taxon>
        <taxon>Linaceae</taxon>
        <taxon>Linum</taxon>
    </lineage>
</organism>
<keyword evidence="1" id="KW-0732">Signal</keyword>
<protein>
    <submittedName>
        <fullName evidence="2">Uncharacterized protein</fullName>
    </submittedName>
</protein>
<sequence>MEGRRKALNGSVWLLLLVAAMMMGRQQVVLGGRADFKKCYDDCMKNCNQPIGTEQCSIDCVDKCKPPSATGSTLGYVDHRGVH</sequence>
<gene>
    <name evidence="2" type="ORF">LTRI10_LOCUS48809</name>
</gene>
<evidence type="ECO:0000313" key="3">
    <source>
        <dbReference type="Proteomes" id="UP001497516"/>
    </source>
</evidence>
<dbReference type="EMBL" id="OZ034821">
    <property type="protein sequence ID" value="CAL1409301.1"/>
    <property type="molecule type" value="Genomic_DNA"/>
</dbReference>
<feature type="chain" id="PRO_5043707611" evidence="1">
    <location>
        <begin position="32"/>
        <end position="83"/>
    </location>
</feature>